<evidence type="ECO:0000313" key="3">
    <source>
        <dbReference type="Proteomes" id="UP000830671"/>
    </source>
</evidence>
<evidence type="ECO:0000313" key="2">
    <source>
        <dbReference type="EMBL" id="UQC80329.1"/>
    </source>
</evidence>
<protein>
    <submittedName>
        <fullName evidence="2">Uncharacterized protein</fullName>
    </submittedName>
</protein>
<gene>
    <name evidence="2" type="ORF">CLUP02_05812</name>
</gene>
<dbReference type="KEGG" id="clup:CLUP02_05812"/>
<feature type="region of interest" description="Disordered" evidence="1">
    <location>
        <begin position="24"/>
        <end position="44"/>
    </location>
</feature>
<name>A0A9Q8SMW9_9PEZI</name>
<dbReference type="EMBL" id="CP019475">
    <property type="protein sequence ID" value="UQC80329.1"/>
    <property type="molecule type" value="Genomic_DNA"/>
</dbReference>
<accession>A0A9Q8SMW9</accession>
<sequence>MPYSMALGSMYSTKHLTYPWNPQARGGLSSDHDNMQVPQTSFQSPASRRLFRSMGQVKLAGWWSG</sequence>
<reference evidence="2" key="1">
    <citation type="journal article" date="2021" name="Mol. Plant Microbe Interact.">
        <title>Complete Genome Sequence of the Plant-Pathogenic Fungus Colletotrichum lupini.</title>
        <authorList>
            <person name="Baroncelli R."/>
            <person name="Pensec F."/>
            <person name="Da Lio D."/>
            <person name="Boufleur T."/>
            <person name="Vicente I."/>
            <person name="Sarrocco S."/>
            <person name="Picot A."/>
            <person name="Baraldi E."/>
            <person name="Sukno S."/>
            <person name="Thon M."/>
            <person name="Le Floch G."/>
        </authorList>
    </citation>
    <scope>NUCLEOTIDE SEQUENCE</scope>
    <source>
        <strain evidence="2">IMI 504893</strain>
    </source>
</reference>
<keyword evidence="3" id="KW-1185">Reference proteome</keyword>
<dbReference type="Proteomes" id="UP000830671">
    <property type="component" value="Chromosome 3"/>
</dbReference>
<organism evidence="2 3">
    <name type="scientific">Colletotrichum lupini</name>
    <dbReference type="NCBI Taxonomy" id="145971"/>
    <lineage>
        <taxon>Eukaryota</taxon>
        <taxon>Fungi</taxon>
        <taxon>Dikarya</taxon>
        <taxon>Ascomycota</taxon>
        <taxon>Pezizomycotina</taxon>
        <taxon>Sordariomycetes</taxon>
        <taxon>Hypocreomycetidae</taxon>
        <taxon>Glomerellales</taxon>
        <taxon>Glomerellaceae</taxon>
        <taxon>Colletotrichum</taxon>
        <taxon>Colletotrichum acutatum species complex</taxon>
    </lineage>
</organism>
<dbReference type="GeneID" id="73339827"/>
<evidence type="ECO:0000256" key="1">
    <source>
        <dbReference type="SAM" id="MobiDB-lite"/>
    </source>
</evidence>
<proteinExistence type="predicted"/>
<dbReference type="AlphaFoldDB" id="A0A9Q8SMW9"/>
<dbReference type="RefSeq" id="XP_049141960.1">
    <property type="nucleotide sequence ID" value="XM_049284817.1"/>
</dbReference>